<feature type="region of interest" description="Disordered" evidence="1">
    <location>
        <begin position="16"/>
        <end position="35"/>
    </location>
</feature>
<name>A0A9Q0WLR1_9ROSI</name>
<proteinExistence type="predicted"/>
<dbReference type="AlphaFoldDB" id="A0A9Q0WLR1"/>
<sequence>MSGIYYVLLQADPKNAEPSNEVLNPGPSKRSSDLSLQIPPRPVGFGTSCSGKGLLHSHSSYKSNSPGILLRAFSLKQKSAAPDGEKSSLLNSDHQPALDSPIMATFKSAFTWERCTSLPKGAGHVIPRSLSVPRRNVVIVRSASFTTHNEHVATDHSNAASEGHLWFTSFISFGLWDSYDPQFIVLTYNIKLGESGSVRIRTRTQIQYELVSE</sequence>
<reference evidence="2" key="1">
    <citation type="submission" date="2022-11" db="EMBL/GenBank/DDBJ databases">
        <authorList>
            <person name="Hyden B.L."/>
            <person name="Feng K."/>
            <person name="Yates T."/>
            <person name="Jawdy S."/>
            <person name="Smart L.B."/>
            <person name="Muchero W."/>
        </authorList>
    </citation>
    <scope>NUCLEOTIDE SEQUENCE</scope>
    <source>
        <tissue evidence="2">Shoot tip</tissue>
    </source>
</reference>
<comment type="caution">
    <text evidence="2">The sequence shown here is derived from an EMBL/GenBank/DDBJ whole genome shotgun (WGS) entry which is preliminary data.</text>
</comment>
<evidence type="ECO:0000313" key="3">
    <source>
        <dbReference type="Proteomes" id="UP001151752"/>
    </source>
</evidence>
<dbReference type="Proteomes" id="UP001151752">
    <property type="component" value="Chromosome 8"/>
</dbReference>
<evidence type="ECO:0000256" key="1">
    <source>
        <dbReference type="SAM" id="MobiDB-lite"/>
    </source>
</evidence>
<accession>A0A9Q0WLR1</accession>
<dbReference type="EMBL" id="JAPFFM010000003">
    <property type="protein sequence ID" value="KAJ6769399.1"/>
    <property type="molecule type" value="Genomic_DNA"/>
</dbReference>
<evidence type="ECO:0000313" key="2">
    <source>
        <dbReference type="EMBL" id="KAJ6769399.1"/>
    </source>
</evidence>
<reference evidence="2" key="2">
    <citation type="journal article" date="2023" name="Int. J. Mol. Sci.">
        <title>De Novo Assembly and Annotation of 11 Diverse Shrub Willow (Salix) Genomes Reveals Novel Gene Organization in Sex-Linked Regions.</title>
        <authorList>
            <person name="Hyden B."/>
            <person name="Feng K."/>
            <person name="Yates T.B."/>
            <person name="Jawdy S."/>
            <person name="Cereghino C."/>
            <person name="Smart L.B."/>
            <person name="Muchero W."/>
        </authorList>
    </citation>
    <scope>NUCLEOTIDE SEQUENCE</scope>
    <source>
        <tissue evidence="2">Shoot tip</tissue>
    </source>
</reference>
<keyword evidence="3" id="KW-1185">Reference proteome</keyword>
<organism evidence="2 3">
    <name type="scientific">Salix koriyanagi</name>
    <dbReference type="NCBI Taxonomy" id="2511006"/>
    <lineage>
        <taxon>Eukaryota</taxon>
        <taxon>Viridiplantae</taxon>
        <taxon>Streptophyta</taxon>
        <taxon>Embryophyta</taxon>
        <taxon>Tracheophyta</taxon>
        <taxon>Spermatophyta</taxon>
        <taxon>Magnoliopsida</taxon>
        <taxon>eudicotyledons</taxon>
        <taxon>Gunneridae</taxon>
        <taxon>Pentapetalae</taxon>
        <taxon>rosids</taxon>
        <taxon>fabids</taxon>
        <taxon>Malpighiales</taxon>
        <taxon>Salicaceae</taxon>
        <taxon>Saliceae</taxon>
        <taxon>Salix</taxon>
    </lineage>
</organism>
<protein>
    <submittedName>
        <fullName evidence="2">ZINC FINGER PROTEIN</fullName>
    </submittedName>
</protein>
<gene>
    <name evidence="2" type="ORF">OIU74_022951</name>
</gene>